<keyword evidence="3" id="KW-1185">Reference proteome</keyword>
<feature type="chain" id="PRO_5024465316" evidence="1">
    <location>
        <begin position="23"/>
        <end position="370"/>
    </location>
</feature>
<protein>
    <submittedName>
        <fullName evidence="2">Uncharacterized protein</fullName>
    </submittedName>
</protein>
<proteinExistence type="predicted"/>
<reference evidence="2 3" key="1">
    <citation type="submission" date="2019-09" db="EMBL/GenBank/DDBJ databases">
        <title>Wenzhouxiangella sp. Genome sequencing and assembly.</title>
        <authorList>
            <person name="Zhang R."/>
        </authorList>
    </citation>
    <scope>NUCLEOTIDE SEQUENCE [LARGE SCALE GENOMIC DNA]</scope>
    <source>
        <strain evidence="2 3">W260</strain>
    </source>
</reference>
<evidence type="ECO:0000256" key="1">
    <source>
        <dbReference type="SAM" id="SignalP"/>
    </source>
</evidence>
<accession>A0A5N0T712</accession>
<dbReference type="AlphaFoldDB" id="A0A5N0T712"/>
<dbReference type="EMBL" id="VYXP01000006">
    <property type="protein sequence ID" value="KAA9130763.1"/>
    <property type="molecule type" value="Genomic_DNA"/>
</dbReference>
<sequence>MFKTTRLLLCMGVLGVSGIASATVEIDGVIVDDVTIKSVWTYTPNQAVNIRTWEGDMTLVPQAGTGVTSVTGMRDAKVDGELVPGVQIKTAFFNGDVGYYNIETIQGGYTFGPMDNGEPEPPPVTDDIALDISAMPNTVVEGSNVTISWTSANVTSCTTRLGNAEWQSIDPVINGDGSAVIYIASTAGVPNDPNPVTFRMRCVNEDTDEEIIKGTHVTVTPAETPAVSCDAPSLSKADSWSWNAFFHLDFPSSNQRETLDIGRTTYSSIFWDTDNVQHSGAFTTTPPVQTPSGRRLVAISQCPGDFDVAPECKKLFSQGSSIQWSTEGGPGCQLESNSRYYLNVTFTDGESSTASECTTPYCQTEILHVD</sequence>
<dbReference type="Proteomes" id="UP000325372">
    <property type="component" value="Unassembled WGS sequence"/>
</dbReference>
<evidence type="ECO:0000313" key="2">
    <source>
        <dbReference type="EMBL" id="KAA9130763.1"/>
    </source>
</evidence>
<evidence type="ECO:0000313" key="3">
    <source>
        <dbReference type="Proteomes" id="UP000325372"/>
    </source>
</evidence>
<keyword evidence="1" id="KW-0732">Signal</keyword>
<dbReference type="RefSeq" id="WP_150864401.1">
    <property type="nucleotide sequence ID" value="NZ_VYXP01000006.1"/>
</dbReference>
<comment type="caution">
    <text evidence="2">The sequence shown here is derived from an EMBL/GenBank/DDBJ whole genome shotgun (WGS) entry which is preliminary data.</text>
</comment>
<name>A0A5N0T712_9GAMM</name>
<gene>
    <name evidence="2" type="ORF">F3N42_10335</name>
</gene>
<organism evidence="2 3">
    <name type="scientific">Marinihelvus fidelis</name>
    <dbReference type="NCBI Taxonomy" id="2613842"/>
    <lineage>
        <taxon>Bacteria</taxon>
        <taxon>Pseudomonadati</taxon>
        <taxon>Pseudomonadota</taxon>
        <taxon>Gammaproteobacteria</taxon>
        <taxon>Chromatiales</taxon>
        <taxon>Wenzhouxiangellaceae</taxon>
        <taxon>Marinihelvus</taxon>
    </lineage>
</organism>
<feature type="signal peptide" evidence="1">
    <location>
        <begin position="1"/>
        <end position="22"/>
    </location>
</feature>